<evidence type="ECO:0008006" key="3">
    <source>
        <dbReference type="Google" id="ProtNLM"/>
    </source>
</evidence>
<keyword evidence="2" id="KW-1185">Reference proteome</keyword>
<sequence length="499" mass="56444">MPDAHLGFRYYQSSPYFETKLLVVRDRRLLIGPLRLVKGNFLIQLSKKKPFPETVSKIELTLEGICISKVIRDNLLPPREKNASDTGCYRFLYIENLMADEDPLVTDEEIILNFAFKLPDRLHFCPNAETGRHNELLHDRLPPSFGNPINCGLKFNADKLIYDSRIFQNGNEFESKFAVTYFVKAVVYGRGEGVADKILFVGRKDMMVSSFHGAISPSLRSTRFTKINPQQYYDICDLSYPVSNSEFEGKSDCPVVRKKFNNVSLRTYTYDSLVMECKIPDPISVDNRSAVIPIELDFTLSGTGIKSLDTIVSLVLRQTVYLTAQCGKTIGSSGTLMSQDREGKVIVHKYPLLKDKNEQLDFLLDSPPGYNEIAALKLRARHNIYLQGSTIGMQHLCPTFHSCTIQVMYDLEVTVFVPQSTTPLLLRKFLRRNSGASAPTGNLDDATFMISTPVVMKKRRANHWCSSDEEVFKGPLDPAEVEVLPLYRDITNTGVPDYE</sequence>
<gene>
    <name evidence="1" type="ORF">BABINDRAFT_162282</name>
</gene>
<dbReference type="Proteomes" id="UP000094336">
    <property type="component" value="Unassembled WGS sequence"/>
</dbReference>
<organism evidence="1 2">
    <name type="scientific">Babjeviella inositovora NRRL Y-12698</name>
    <dbReference type="NCBI Taxonomy" id="984486"/>
    <lineage>
        <taxon>Eukaryota</taxon>
        <taxon>Fungi</taxon>
        <taxon>Dikarya</taxon>
        <taxon>Ascomycota</taxon>
        <taxon>Saccharomycotina</taxon>
        <taxon>Pichiomycetes</taxon>
        <taxon>Serinales incertae sedis</taxon>
        <taxon>Babjeviella</taxon>
    </lineage>
</organism>
<dbReference type="AlphaFoldDB" id="A0A1E3QQK7"/>
<evidence type="ECO:0000313" key="2">
    <source>
        <dbReference type="Proteomes" id="UP000094336"/>
    </source>
</evidence>
<reference evidence="2" key="1">
    <citation type="submission" date="2016-05" db="EMBL/GenBank/DDBJ databases">
        <title>Comparative genomics of biotechnologically important yeasts.</title>
        <authorList>
            <consortium name="DOE Joint Genome Institute"/>
            <person name="Riley R."/>
            <person name="Haridas S."/>
            <person name="Wolfe K.H."/>
            <person name="Lopes M.R."/>
            <person name="Hittinger C.T."/>
            <person name="Goker M."/>
            <person name="Salamov A."/>
            <person name="Wisecaver J."/>
            <person name="Long T.M."/>
            <person name="Aerts A.L."/>
            <person name="Barry K."/>
            <person name="Choi C."/>
            <person name="Clum A."/>
            <person name="Coughlan A.Y."/>
            <person name="Deshpande S."/>
            <person name="Douglass A.P."/>
            <person name="Hanson S.J."/>
            <person name="Klenk H.-P."/>
            <person name="Labutti K."/>
            <person name="Lapidus A."/>
            <person name="Lindquist E."/>
            <person name="Lipzen A."/>
            <person name="Meier-Kolthoff J.P."/>
            <person name="Ohm R.A."/>
            <person name="Otillar R.P."/>
            <person name="Pangilinan J."/>
            <person name="Peng Y."/>
            <person name="Rokas A."/>
            <person name="Rosa C.A."/>
            <person name="Scheuner C."/>
            <person name="Sibirny A.A."/>
            <person name="Slot J.C."/>
            <person name="Stielow J.B."/>
            <person name="Sun H."/>
            <person name="Kurtzman C.P."/>
            <person name="Blackwell M."/>
            <person name="Grigoriev I.V."/>
            <person name="Jeffries T.W."/>
        </authorList>
    </citation>
    <scope>NUCLEOTIDE SEQUENCE [LARGE SCALE GENOMIC DNA]</scope>
    <source>
        <strain evidence="2">NRRL Y-12698</strain>
    </source>
</reference>
<protein>
    <recommendedName>
        <fullName evidence="3">Arrestin-like N-terminal domain-containing protein</fullName>
    </recommendedName>
</protein>
<dbReference type="OrthoDB" id="10538188at2759"/>
<accession>A0A1E3QQK7</accession>
<evidence type="ECO:0000313" key="1">
    <source>
        <dbReference type="EMBL" id="ODQ79247.1"/>
    </source>
</evidence>
<dbReference type="RefSeq" id="XP_018984575.1">
    <property type="nucleotide sequence ID" value="XM_019129266.1"/>
</dbReference>
<dbReference type="EMBL" id="KV454433">
    <property type="protein sequence ID" value="ODQ79247.1"/>
    <property type="molecule type" value="Genomic_DNA"/>
</dbReference>
<dbReference type="GeneID" id="30147119"/>
<name>A0A1E3QQK7_9ASCO</name>
<proteinExistence type="predicted"/>